<dbReference type="SUPFAM" id="SSF56784">
    <property type="entry name" value="HAD-like"/>
    <property type="match status" value="1"/>
</dbReference>
<comment type="similarity">
    <text evidence="2">Belongs to the HAD-like hydrolase superfamily. CbbY/CbbZ/Gph/YieH family.</text>
</comment>
<comment type="caution">
    <text evidence="5">The sequence shown here is derived from an EMBL/GenBank/DDBJ whole genome shotgun (WGS) entry which is preliminary data.</text>
</comment>
<sequence length="221" mass="24146">MTPALIIFDCDGVLIDSETISRCVLTEELAREGVFIDLPAFRRHFLGHSFPAVEAAVSRVWSRRLPADFRQRYLDRLLPRFAEELLAMEGAAEMLRDLAVPYCLATSSSPDRLRRSLATTGLDRFFDGRCFTVADVARGKPEPDLFLHAARAMGVAPASVVVLEDSEPGLTAAARAGMTGWQFTGGGHMSGEVPSPLAARHFSSFGDIRAAFPAFFQQVAL</sequence>
<proteinExistence type="inferred from homology"/>
<dbReference type="NCBIfam" id="TIGR01509">
    <property type="entry name" value="HAD-SF-IA-v3"/>
    <property type="match status" value="1"/>
</dbReference>
<dbReference type="GO" id="GO:0046872">
    <property type="term" value="F:metal ion binding"/>
    <property type="evidence" value="ECO:0007669"/>
    <property type="project" value="UniProtKB-KW"/>
</dbReference>
<comment type="cofactor">
    <cofactor evidence="1">
        <name>Mg(2+)</name>
        <dbReference type="ChEBI" id="CHEBI:18420"/>
    </cofactor>
</comment>
<evidence type="ECO:0000313" key="5">
    <source>
        <dbReference type="EMBL" id="OWJ80362.1"/>
    </source>
</evidence>
<reference evidence="5 6" key="1">
    <citation type="submission" date="2016-12" db="EMBL/GenBank/DDBJ databases">
        <title>Comparison of Traditional DNA-DNA Hybridization with In Silico Genomic Analysis.</title>
        <authorList>
            <person name="Nicholson A.C."/>
            <person name="Humrighouse B.W."/>
            <person name="Graziano J."/>
            <person name="Lasker B."/>
            <person name="Whitney A.M."/>
            <person name="Mcquiston J.R."/>
        </authorList>
    </citation>
    <scope>NUCLEOTIDE SEQUENCE [LARGE SCALE GENOMIC DNA]</scope>
    <source>
        <strain evidence="5 6">H2240</strain>
    </source>
</reference>
<keyword evidence="3" id="KW-0479">Metal-binding</keyword>
<dbReference type="Pfam" id="PF00702">
    <property type="entry name" value="Hydrolase"/>
    <property type="match status" value="1"/>
</dbReference>
<evidence type="ECO:0000256" key="4">
    <source>
        <dbReference type="ARBA" id="ARBA00022842"/>
    </source>
</evidence>
<evidence type="ECO:0000313" key="6">
    <source>
        <dbReference type="Proteomes" id="UP000196878"/>
    </source>
</evidence>
<dbReference type="Gene3D" id="3.40.50.1000">
    <property type="entry name" value="HAD superfamily/HAD-like"/>
    <property type="match status" value="1"/>
</dbReference>
<dbReference type="InterPro" id="IPR036412">
    <property type="entry name" value="HAD-like_sf"/>
</dbReference>
<dbReference type="PANTHER" id="PTHR46193">
    <property type="entry name" value="6-PHOSPHOGLUCONATE PHOSPHATASE"/>
    <property type="match status" value="1"/>
</dbReference>
<dbReference type="InterPro" id="IPR023214">
    <property type="entry name" value="HAD_sf"/>
</dbReference>
<dbReference type="PANTHER" id="PTHR46193:SF10">
    <property type="entry name" value="6-PHOSPHOGLUCONATE PHOSPHATASE"/>
    <property type="match status" value="1"/>
</dbReference>
<dbReference type="OrthoDB" id="9797743at2"/>
<dbReference type="CDD" id="cd07526">
    <property type="entry name" value="HAD_BPGM_like"/>
    <property type="match status" value="1"/>
</dbReference>
<dbReference type="InterPro" id="IPR023198">
    <property type="entry name" value="PGP-like_dom2"/>
</dbReference>
<evidence type="ECO:0000256" key="3">
    <source>
        <dbReference type="ARBA" id="ARBA00022723"/>
    </source>
</evidence>
<gene>
    <name evidence="5" type="ORF">CDV49_03170</name>
</gene>
<accession>A0A212AFR9</accession>
<evidence type="ECO:0000256" key="1">
    <source>
        <dbReference type="ARBA" id="ARBA00001946"/>
    </source>
</evidence>
<keyword evidence="5" id="KW-0378">Hydrolase</keyword>
<name>A0A212AFR9_9RHOB</name>
<protein>
    <submittedName>
        <fullName evidence="5">Hydrolase</fullName>
    </submittedName>
</protein>
<dbReference type="EMBL" id="NIPW01000005">
    <property type="protein sequence ID" value="OWJ80362.1"/>
    <property type="molecule type" value="Genomic_DNA"/>
</dbReference>
<dbReference type="SFLD" id="SFLDS00003">
    <property type="entry name" value="Haloacid_Dehalogenase"/>
    <property type="match status" value="1"/>
</dbReference>
<dbReference type="GO" id="GO:0016787">
    <property type="term" value="F:hydrolase activity"/>
    <property type="evidence" value="ECO:0007669"/>
    <property type="project" value="UniProtKB-KW"/>
</dbReference>
<dbReference type="RefSeq" id="WP_088214193.1">
    <property type="nucleotide sequence ID" value="NZ_NIPW01000005.1"/>
</dbReference>
<keyword evidence="4" id="KW-0460">Magnesium</keyword>
<dbReference type="AlphaFoldDB" id="A0A212AFR9"/>
<keyword evidence="6" id="KW-1185">Reference proteome</keyword>
<dbReference type="Gene3D" id="1.10.150.240">
    <property type="entry name" value="Putative phosphatase, domain 2"/>
    <property type="match status" value="1"/>
</dbReference>
<dbReference type="InterPro" id="IPR006439">
    <property type="entry name" value="HAD-SF_hydro_IA"/>
</dbReference>
<organism evidence="5 6">
    <name type="scientific">Haematobacter genomosp. 1</name>
    <dbReference type="NCBI Taxonomy" id="366618"/>
    <lineage>
        <taxon>Bacteria</taxon>
        <taxon>Pseudomonadati</taxon>
        <taxon>Pseudomonadota</taxon>
        <taxon>Alphaproteobacteria</taxon>
        <taxon>Rhodobacterales</taxon>
        <taxon>Paracoccaceae</taxon>
        <taxon>Haematobacter</taxon>
    </lineage>
</organism>
<dbReference type="Proteomes" id="UP000196878">
    <property type="component" value="Unassembled WGS sequence"/>
</dbReference>
<dbReference type="SFLD" id="SFLDG01129">
    <property type="entry name" value="C1.5:_HAD__Beta-PGM__Phosphata"/>
    <property type="match status" value="1"/>
</dbReference>
<dbReference type="InterPro" id="IPR051600">
    <property type="entry name" value="Beta-PGM-like"/>
</dbReference>
<evidence type="ECO:0000256" key="2">
    <source>
        <dbReference type="ARBA" id="ARBA00006171"/>
    </source>
</evidence>